<dbReference type="Proteomes" id="UP000229681">
    <property type="component" value="Unassembled WGS sequence"/>
</dbReference>
<dbReference type="AlphaFoldDB" id="A0A2M8PIM2"/>
<name>A0A2M8PIM2_9CHLR</name>
<organism evidence="2 3">
    <name type="scientific">Candidatus Thermofonsia Clade 1 bacterium</name>
    <dbReference type="NCBI Taxonomy" id="2364210"/>
    <lineage>
        <taxon>Bacteria</taxon>
        <taxon>Bacillati</taxon>
        <taxon>Chloroflexota</taxon>
        <taxon>Candidatus Thermofontia</taxon>
        <taxon>Candidatus Thermofonsia Clade 1</taxon>
    </lineage>
</organism>
<dbReference type="PANTHER" id="PTHR43252:SF2">
    <property type="entry name" value="TRANSCRIPTION REGULATOR, PADR-LIKE FAMILY"/>
    <property type="match status" value="1"/>
</dbReference>
<dbReference type="PANTHER" id="PTHR43252">
    <property type="entry name" value="TRANSCRIPTIONAL REGULATOR YQJI"/>
    <property type="match status" value="1"/>
</dbReference>
<gene>
    <name evidence="2" type="ORF">CUN49_00580</name>
</gene>
<feature type="domain" description="Transcription regulator PadR N-terminal" evidence="1">
    <location>
        <begin position="9"/>
        <end position="83"/>
    </location>
</feature>
<evidence type="ECO:0000259" key="1">
    <source>
        <dbReference type="Pfam" id="PF03551"/>
    </source>
</evidence>
<accession>A0A2M8PIM2</accession>
<dbReference type="InterPro" id="IPR005149">
    <property type="entry name" value="Tscrpt_reg_PadR_N"/>
</dbReference>
<evidence type="ECO:0000313" key="3">
    <source>
        <dbReference type="Proteomes" id="UP000229681"/>
    </source>
</evidence>
<dbReference type="InterPro" id="IPR036390">
    <property type="entry name" value="WH_DNA-bd_sf"/>
</dbReference>
<dbReference type="InterPro" id="IPR036388">
    <property type="entry name" value="WH-like_DNA-bd_sf"/>
</dbReference>
<dbReference type="Pfam" id="PF03551">
    <property type="entry name" value="PadR"/>
    <property type="match status" value="1"/>
</dbReference>
<dbReference type="EMBL" id="PGTM01000003">
    <property type="protein sequence ID" value="PJF37389.1"/>
    <property type="molecule type" value="Genomic_DNA"/>
</dbReference>
<sequence length="186" mass="21195">MTLSPDHVILGLLASQPQHGYQMLECFCDPHCLGRVWRLNASQLYNTLKRLERDGLISGQSAPSESGPPRTIYHLTEAGRDQLLLWLNEPSPLASIRRVRVEFPSRLFVARLLGMPTDALIERQRIACRRERERLQAERAQLIEESMAALALSFAIEQLEAALRWIDDCEQRVATLFVLPREGHSL</sequence>
<reference evidence="2 3" key="1">
    <citation type="submission" date="2017-11" db="EMBL/GenBank/DDBJ databases">
        <title>Evolution of Phototrophy in the Chloroflexi Phylum Driven by Horizontal Gene Transfer.</title>
        <authorList>
            <person name="Ward L.M."/>
            <person name="Hemp J."/>
            <person name="Shih P.M."/>
            <person name="Mcglynn S.E."/>
            <person name="Fischer W."/>
        </authorList>
    </citation>
    <scope>NUCLEOTIDE SEQUENCE [LARGE SCALE GENOMIC DNA]</scope>
    <source>
        <strain evidence="2">JP3_13</strain>
    </source>
</reference>
<protein>
    <recommendedName>
        <fullName evidence="1">Transcription regulator PadR N-terminal domain-containing protein</fullName>
    </recommendedName>
</protein>
<proteinExistence type="predicted"/>
<dbReference type="Gene3D" id="1.10.10.10">
    <property type="entry name" value="Winged helix-like DNA-binding domain superfamily/Winged helix DNA-binding domain"/>
    <property type="match status" value="1"/>
</dbReference>
<dbReference type="SUPFAM" id="SSF46785">
    <property type="entry name" value="Winged helix' DNA-binding domain"/>
    <property type="match status" value="1"/>
</dbReference>
<evidence type="ECO:0000313" key="2">
    <source>
        <dbReference type="EMBL" id="PJF37389.1"/>
    </source>
</evidence>
<comment type="caution">
    <text evidence="2">The sequence shown here is derived from an EMBL/GenBank/DDBJ whole genome shotgun (WGS) entry which is preliminary data.</text>
</comment>